<dbReference type="InterPro" id="IPR014001">
    <property type="entry name" value="Helicase_ATP-bd"/>
</dbReference>
<evidence type="ECO:0000259" key="13">
    <source>
        <dbReference type="PROSITE" id="PS51192"/>
    </source>
</evidence>
<dbReference type="Pfam" id="PF00270">
    <property type="entry name" value="DEAD"/>
    <property type="match status" value="1"/>
</dbReference>
<dbReference type="Proteomes" id="UP000222788">
    <property type="component" value="Unassembled WGS sequence"/>
</dbReference>
<dbReference type="GO" id="GO:0005524">
    <property type="term" value="F:ATP binding"/>
    <property type="evidence" value="ECO:0007669"/>
    <property type="project" value="UniProtKB-KW"/>
</dbReference>
<feature type="compositionally biased region" description="Basic residues" evidence="12">
    <location>
        <begin position="310"/>
        <end position="319"/>
    </location>
</feature>
<evidence type="ECO:0000256" key="2">
    <source>
        <dbReference type="ARBA" id="ARBA00012552"/>
    </source>
</evidence>
<comment type="caution">
    <text evidence="15">The sequence shown here is derived from an EMBL/GenBank/DDBJ whole genome shotgun (WGS) entry which is preliminary data.</text>
</comment>
<keyword evidence="9" id="KW-0694">RNA-binding</keyword>
<dbReference type="InterPro" id="IPR011709">
    <property type="entry name" value="DEAD-box_helicase_OB_fold"/>
</dbReference>
<dbReference type="EMBL" id="APWK03000111">
    <property type="protein sequence ID" value="PHH50844.1"/>
    <property type="molecule type" value="Genomic_DNA"/>
</dbReference>
<dbReference type="PROSITE" id="PS51192">
    <property type="entry name" value="HELICASE_ATP_BIND_1"/>
    <property type="match status" value="1"/>
</dbReference>
<feature type="region of interest" description="Disordered" evidence="12">
    <location>
        <begin position="272"/>
        <end position="321"/>
    </location>
</feature>
<dbReference type="InterPro" id="IPR007502">
    <property type="entry name" value="Helicase-assoc_dom"/>
</dbReference>
<dbReference type="Gene3D" id="1.20.120.1080">
    <property type="match status" value="1"/>
</dbReference>
<dbReference type="SMART" id="SM00847">
    <property type="entry name" value="HA2"/>
    <property type="match status" value="1"/>
</dbReference>
<dbReference type="CDD" id="cd17917">
    <property type="entry name" value="DEXHc_RHA-like"/>
    <property type="match status" value="1"/>
</dbReference>
<feature type="compositionally biased region" description="Low complexity" evidence="12">
    <location>
        <begin position="1534"/>
        <end position="1549"/>
    </location>
</feature>
<evidence type="ECO:0000256" key="12">
    <source>
        <dbReference type="SAM" id="MobiDB-lite"/>
    </source>
</evidence>
<feature type="compositionally biased region" description="Polar residues" evidence="12">
    <location>
        <begin position="288"/>
        <end position="299"/>
    </location>
</feature>
<evidence type="ECO:0000256" key="1">
    <source>
        <dbReference type="ARBA" id="ARBA00004229"/>
    </source>
</evidence>
<gene>
    <name evidence="15" type="ORF">CFIMG_006305RA</name>
</gene>
<dbReference type="SMART" id="SM00490">
    <property type="entry name" value="HELICc"/>
    <property type="match status" value="1"/>
</dbReference>
<dbReference type="GO" id="GO:0016787">
    <property type="term" value="F:hydrolase activity"/>
    <property type="evidence" value="ECO:0007669"/>
    <property type="project" value="UniProtKB-KW"/>
</dbReference>
<evidence type="ECO:0000256" key="6">
    <source>
        <dbReference type="ARBA" id="ARBA00022801"/>
    </source>
</evidence>
<feature type="compositionally biased region" description="Polar residues" evidence="12">
    <location>
        <begin position="9"/>
        <end position="21"/>
    </location>
</feature>
<evidence type="ECO:0000256" key="11">
    <source>
        <dbReference type="ARBA" id="ARBA00047984"/>
    </source>
</evidence>
<dbReference type="FunFam" id="1.20.120.1080:FF:000002">
    <property type="entry name" value="Putative ATP-dependent RNA helicase DHX36"/>
    <property type="match status" value="1"/>
</dbReference>
<reference evidence="15 16" key="1">
    <citation type="journal article" date="2013" name="Fungal Biol.">
        <title>Analysis of microsatellite markers in the genome of the plant pathogen Ceratocystis fimbriata.</title>
        <authorList>
            <person name="Simpson M.C."/>
            <person name="Wilken P.M."/>
            <person name="Coetzee M.P."/>
            <person name="Wingfield M.J."/>
            <person name="Wingfield B.D."/>
        </authorList>
    </citation>
    <scope>NUCLEOTIDE SEQUENCE [LARGE SCALE GENOMIC DNA]</scope>
    <source>
        <strain evidence="15 16">CBS 114723</strain>
    </source>
</reference>
<keyword evidence="6" id="KW-0378">Hydrolase</keyword>
<dbReference type="GO" id="GO:0003724">
    <property type="term" value="F:RNA helicase activity"/>
    <property type="evidence" value="ECO:0007669"/>
    <property type="project" value="UniProtKB-EC"/>
</dbReference>
<feature type="compositionally biased region" description="Basic and acidic residues" evidence="12">
    <location>
        <begin position="273"/>
        <end position="284"/>
    </location>
</feature>
<evidence type="ECO:0000256" key="4">
    <source>
        <dbReference type="ARBA" id="ARBA00022640"/>
    </source>
</evidence>
<name>A0A2C5WYZ7_9PEZI</name>
<dbReference type="Gene3D" id="3.40.50.300">
    <property type="entry name" value="P-loop containing nucleotide triphosphate hydrolases"/>
    <property type="match status" value="2"/>
</dbReference>
<dbReference type="InterPro" id="IPR027417">
    <property type="entry name" value="P-loop_NTPase"/>
</dbReference>
<dbReference type="InterPro" id="IPR011545">
    <property type="entry name" value="DEAD/DEAH_box_helicase_dom"/>
</dbReference>
<evidence type="ECO:0000256" key="10">
    <source>
        <dbReference type="ARBA" id="ARBA00022946"/>
    </source>
</evidence>
<feature type="region of interest" description="Disordered" evidence="12">
    <location>
        <begin position="185"/>
        <end position="205"/>
    </location>
</feature>
<keyword evidence="3" id="KW-0150">Chloroplast</keyword>
<dbReference type="GO" id="GO:0003723">
    <property type="term" value="F:RNA binding"/>
    <property type="evidence" value="ECO:0007669"/>
    <property type="project" value="UniProtKB-KW"/>
</dbReference>
<dbReference type="Pfam" id="PF00271">
    <property type="entry name" value="Helicase_C"/>
    <property type="match status" value="1"/>
</dbReference>
<keyword evidence="8" id="KW-0067">ATP-binding</keyword>
<proteinExistence type="predicted"/>
<comment type="subcellular location">
    <subcellularLocation>
        <location evidence="1">Plastid</location>
        <location evidence="1">Chloroplast</location>
    </subcellularLocation>
</comment>
<dbReference type="PANTHER" id="PTHR18934">
    <property type="entry name" value="ATP-DEPENDENT RNA HELICASE"/>
    <property type="match status" value="1"/>
</dbReference>
<comment type="catalytic activity">
    <reaction evidence="11">
        <text>ATP + H2O = ADP + phosphate + H(+)</text>
        <dbReference type="Rhea" id="RHEA:13065"/>
        <dbReference type="ChEBI" id="CHEBI:15377"/>
        <dbReference type="ChEBI" id="CHEBI:15378"/>
        <dbReference type="ChEBI" id="CHEBI:30616"/>
        <dbReference type="ChEBI" id="CHEBI:43474"/>
        <dbReference type="ChEBI" id="CHEBI:456216"/>
        <dbReference type="EC" id="3.6.4.13"/>
    </reaction>
</comment>
<sequence>MAPKRKKVTNPSRGFATTSVASKPRVDATPDATTPNPENATKPANDSSSATTDAPKGSLSTKGKHRTPASSVPGAGACAGVGVTPGSTGGGANPATCDAPQNGSVPQKELTAEEFAAQLEESELQLLVEANAEKVRLAVKRQQQRLQTDRRVLRGQADPISSQKWMPQEIVDRIMSLIQAEKRFGSGQGTASSSQSSAKSKNQQEDNVAIRLWTLERTLMELGFSNHRIQQVIQVVLEAGPDPNAIAKDSIWGLEEALEWFARECSVDELPSYEDRGREKKSHESVPPSGQATPRQSSPHTKKAPEPKKPKAAASKKKPAVMYDISDIEPEDLAPQYLETKTKIFQMEHSLSGQKNDLKSQTPASDVDTVTLDKLKAKLARIQNDVLFDKFAKIEADRQWHAKKVIMEKEVAAAKQAQAKATAEAMRSAAQKERKEKEAEKSVGVAEASTEKPTEPENDSDELAREAERMAAEILAEAEDENNMDLGDLFGSLPQMETGEDGKSALVSKDSNGKTVTIHDFGEPTGTNPLSILTTLCRSRNSQEVKTVLISEVPFAVRHLVAITWSKPQELTTEIAIPEVSVYHSSELTEFSMTTIAAPNKAQSQAFIAVAAMYYLTLNQPKEQKSRYLQLSPQWKEVWDEWELQRKQKIDAIDRECLRNLRDLVKQKQTRDLEDGVILQKAFRGRVAARKQGDGESANTDRSAIPAADSDAICKIWADKTSTPKFRAMAKFRSQLPMWRFKSQVLEAIDNHPIVIICGETGCGKSTQVPAFILEHEMSQGKRCKVYCTEPRRISAVALARRVSEELGENRGDIGTYRSLVGYSIRLESNTTKETKLVYATTGIVMRMLENSNDLQEITHLVLDEVHERTIDSDFLLIVLKRLMKRRPDLKVVLMSATIQADVFSKYLDGAPVLQVPGRTFPVETKFIEDAIELTGWTAGEEEQLVQIDDDAPEPDADGTTAPKADLAAYLAGYSSATKSTVANLDEKRIEFDLIVQLIAKIGSHESYIPYSKAVLVFLPGMADIRTLNDMLLGDPTFKDWLIYPLHSSIATEDQEMAFVVPPEGKRKIVLATNIAETGITIPDITCVIDTGKHKEMRFIEKRQMSQLLDTYISRANAKQRRGRAGRVQQGLCFHMFTRFRFENRLADDQQPEMLRLSLQDLAMRIKICKLGGIEETLNEAMSPPLAKNIKKAIDSLVDVRALTSSEELTPLGVQLARLPVDVFLGKLLLLGTVFRCLDMSLTVAAVLSAKSPFQAPFGQRAQADNARMAFRRGDSDLLTVYNAYCAWRKTCLTTAKDFQFCRKNYLNQQALSNIEDLKGQLMVALIDAGVLALTDEERRTLDRVRFMSNRGRRGVQAFYELPQRVNRNSDIDAITTSVIAWSFYPKLLVREKPGSRHLRNVGNNQTISLHPTSINKGSLTDAKWLSYYHILESKKVYHAHETTAADPFAIALLCGDVRCDLFNGIFTLDGNRARFSLQDWKSTLAIKALRLRLREILSRSFKNPGALPTPQQQKWLDIWQRIFEQDFEEPKTSGVSAGSSTAGGNSSSGIGGRR</sequence>
<keyword evidence="4" id="KW-0934">Plastid</keyword>
<dbReference type="PROSITE" id="PS51194">
    <property type="entry name" value="HELICASE_CTER"/>
    <property type="match status" value="1"/>
</dbReference>
<keyword evidence="16" id="KW-1185">Reference proteome</keyword>
<evidence type="ECO:0000313" key="15">
    <source>
        <dbReference type="EMBL" id="PHH50844.1"/>
    </source>
</evidence>
<evidence type="ECO:0000259" key="14">
    <source>
        <dbReference type="PROSITE" id="PS51194"/>
    </source>
</evidence>
<feature type="region of interest" description="Disordered" evidence="12">
    <location>
        <begin position="422"/>
        <end position="463"/>
    </location>
</feature>
<dbReference type="SMART" id="SM00487">
    <property type="entry name" value="DEXDc"/>
    <property type="match status" value="1"/>
</dbReference>
<dbReference type="InterPro" id="IPR001650">
    <property type="entry name" value="Helicase_C-like"/>
</dbReference>
<dbReference type="Pfam" id="PF21010">
    <property type="entry name" value="HA2_C"/>
    <property type="match status" value="1"/>
</dbReference>
<dbReference type="EC" id="3.6.4.13" evidence="2"/>
<dbReference type="FunFam" id="3.40.50.300:FF:000500">
    <property type="entry name" value="ATP-dependent RNA helicase DHX29"/>
    <property type="match status" value="1"/>
</dbReference>
<dbReference type="Pfam" id="PF07717">
    <property type="entry name" value="OB_NTP_bind"/>
    <property type="match status" value="1"/>
</dbReference>
<organism evidence="15 16">
    <name type="scientific">Ceratocystis fimbriata CBS 114723</name>
    <dbReference type="NCBI Taxonomy" id="1035309"/>
    <lineage>
        <taxon>Eukaryota</taxon>
        <taxon>Fungi</taxon>
        <taxon>Dikarya</taxon>
        <taxon>Ascomycota</taxon>
        <taxon>Pezizomycotina</taxon>
        <taxon>Sordariomycetes</taxon>
        <taxon>Hypocreomycetidae</taxon>
        <taxon>Microascales</taxon>
        <taxon>Ceratocystidaceae</taxon>
        <taxon>Ceratocystis</taxon>
    </lineage>
</organism>
<feature type="domain" description="Helicase ATP-binding" evidence="13">
    <location>
        <begin position="746"/>
        <end position="917"/>
    </location>
</feature>
<dbReference type="FunFam" id="3.40.50.300:FF:000819">
    <property type="entry name" value="ATP dependent RNA helicase, putative"/>
    <property type="match status" value="1"/>
</dbReference>
<dbReference type="PANTHER" id="PTHR18934:SF145">
    <property type="entry name" value="ATP-DEPENDENT RNA HELICASE DHX57-RELATED"/>
    <property type="match status" value="1"/>
</dbReference>
<evidence type="ECO:0000256" key="3">
    <source>
        <dbReference type="ARBA" id="ARBA00022528"/>
    </source>
</evidence>
<keyword evidence="10" id="KW-0809">Transit peptide</keyword>
<evidence type="ECO:0000256" key="9">
    <source>
        <dbReference type="ARBA" id="ARBA00022884"/>
    </source>
</evidence>
<feature type="compositionally biased region" description="Polar residues" evidence="12">
    <location>
        <begin position="31"/>
        <end position="52"/>
    </location>
</feature>
<dbReference type="SUPFAM" id="SSF52540">
    <property type="entry name" value="P-loop containing nucleoside triphosphate hydrolases"/>
    <property type="match status" value="1"/>
</dbReference>
<feature type="domain" description="Helicase C-terminal" evidence="14">
    <location>
        <begin position="994"/>
        <end position="1170"/>
    </location>
</feature>
<feature type="compositionally biased region" description="Basic and acidic residues" evidence="12">
    <location>
        <begin position="430"/>
        <end position="441"/>
    </location>
</feature>
<feature type="compositionally biased region" description="Low complexity" evidence="12">
    <location>
        <begin position="189"/>
        <end position="201"/>
    </location>
</feature>
<dbReference type="OrthoDB" id="5600252at2759"/>
<evidence type="ECO:0000256" key="5">
    <source>
        <dbReference type="ARBA" id="ARBA00022741"/>
    </source>
</evidence>
<accession>A0A2C5WYZ7</accession>
<evidence type="ECO:0000256" key="7">
    <source>
        <dbReference type="ARBA" id="ARBA00022806"/>
    </source>
</evidence>
<keyword evidence="7 15" id="KW-0347">Helicase</keyword>
<evidence type="ECO:0000313" key="16">
    <source>
        <dbReference type="Proteomes" id="UP000222788"/>
    </source>
</evidence>
<dbReference type="CDD" id="cd18791">
    <property type="entry name" value="SF2_C_RHA"/>
    <property type="match status" value="1"/>
</dbReference>
<keyword evidence="5" id="KW-0547">Nucleotide-binding</keyword>
<protein>
    <recommendedName>
        <fullName evidence="2">RNA helicase</fullName>
        <ecNumber evidence="2">3.6.4.13</ecNumber>
    </recommendedName>
</protein>
<dbReference type="STRING" id="1035309.A0A2C5WYZ7"/>
<reference evidence="15 16" key="2">
    <citation type="journal article" date="2013" name="IMA Fungus">
        <title>IMA Genome-F 1: Ceratocystis fimbriata: Draft nuclear genome sequence for the plant pathogen, Ceratocystis fimbriata.</title>
        <authorList>
            <person name="Wilken P.M."/>
            <person name="Steenkamp E.T."/>
            <person name="Wingfield M.J."/>
            <person name="de Beer Z.W."/>
            <person name="Wingfield B.D."/>
        </authorList>
    </citation>
    <scope>NUCLEOTIDE SEQUENCE [LARGE SCALE GENOMIC DNA]</scope>
    <source>
        <strain evidence="15 16">CBS 114723</strain>
    </source>
</reference>
<feature type="region of interest" description="Disordered" evidence="12">
    <location>
        <begin position="1530"/>
        <end position="1555"/>
    </location>
</feature>
<feature type="region of interest" description="Disordered" evidence="12">
    <location>
        <begin position="1"/>
        <end position="75"/>
    </location>
</feature>
<evidence type="ECO:0000256" key="8">
    <source>
        <dbReference type="ARBA" id="ARBA00022840"/>
    </source>
</evidence>